<dbReference type="Gene3D" id="3.40.50.1000">
    <property type="entry name" value="HAD superfamily/HAD-like"/>
    <property type="match status" value="1"/>
</dbReference>
<dbReference type="SUPFAM" id="SSF52540">
    <property type="entry name" value="P-loop containing nucleoside triphosphate hydrolases"/>
    <property type="match status" value="1"/>
</dbReference>
<dbReference type="GO" id="GO:0046403">
    <property type="term" value="F:polynucleotide 3'-phosphatase activity"/>
    <property type="evidence" value="ECO:0007669"/>
    <property type="project" value="TreeGrafter"/>
</dbReference>
<dbReference type="Gene3D" id="3.40.50.300">
    <property type="entry name" value="P-loop containing nucleotide triphosphate hydrolases"/>
    <property type="match status" value="1"/>
</dbReference>
<evidence type="ECO:0000313" key="2">
    <source>
        <dbReference type="WBParaSite" id="ACRNAN_scaffold8646.g12372.t1"/>
    </source>
</evidence>
<dbReference type="SUPFAM" id="SSF56784">
    <property type="entry name" value="HAD-like"/>
    <property type="match status" value="1"/>
</dbReference>
<accession>A0A914EKU5</accession>
<reference evidence="2" key="1">
    <citation type="submission" date="2022-11" db="UniProtKB">
        <authorList>
            <consortium name="WormBaseParasite"/>
        </authorList>
    </citation>
    <scope>IDENTIFICATION</scope>
</reference>
<dbReference type="PANTHER" id="PTHR12083:SF9">
    <property type="entry name" value="BIFUNCTIONAL POLYNUCLEOTIDE PHOSPHATASE_KINASE"/>
    <property type="match status" value="1"/>
</dbReference>
<dbReference type="GO" id="GO:0046404">
    <property type="term" value="F:ATP-dependent polydeoxyribonucleotide 5'-hydroxyl-kinase activity"/>
    <property type="evidence" value="ECO:0007669"/>
    <property type="project" value="TreeGrafter"/>
</dbReference>
<dbReference type="GO" id="GO:0003690">
    <property type="term" value="F:double-stranded DNA binding"/>
    <property type="evidence" value="ECO:0007669"/>
    <property type="project" value="TreeGrafter"/>
</dbReference>
<sequence length="299" mass="34238">MKQDFKRKIQAICGKIGVPMQVFISNGPPEFRKPYIGMWTRLEKYKNDLVKVKRDESLYVGDAAGRISSVTKPEKDRSAADRLFALNLKVPFKTPEQFFLDQLEEEPYELRSFDPSAVLENTGVSQFDPADTVIPSSETEAIVLVGYPSSGKSVFANQLEEKYGYGVVCSYWHEASAKCVAKAKEMLKTGKSVIVDGWNPDSRNPYVKLAKQMEIPCRCFVMNTSYEHARHNNAFGILIGTDKERPPMEMDMFRDNFKIPTVKEGFTEVAKVNFVPMFQEPSHREIYEMRLTREFDFYA</sequence>
<dbReference type="AlphaFoldDB" id="A0A914EKU5"/>
<proteinExistence type="predicted"/>
<protein>
    <submittedName>
        <fullName evidence="2">Uncharacterized protein</fullName>
    </submittedName>
</protein>
<dbReference type="WBParaSite" id="ACRNAN_scaffold8646.g12372.t1">
    <property type="protein sequence ID" value="ACRNAN_scaffold8646.g12372.t1"/>
    <property type="gene ID" value="ACRNAN_scaffold8646.g12372"/>
</dbReference>
<keyword evidence="1" id="KW-1185">Reference proteome</keyword>
<dbReference type="InterPro" id="IPR036412">
    <property type="entry name" value="HAD-like_sf"/>
</dbReference>
<name>A0A914EKU5_9BILA</name>
<organism evidence="1 2">
    <name type="scientific">Acrobeloides nanus</name>
    <dbReference type="NCBI Taxonomy" id="290746"/>
    <lineage>
        <taxon>Eukaryota</taxon>
        <taxon>Metazoa</taxon>
        <taxon>Ecdysozoa</taxon>
        <taxon>Nematoda</taxon>
        <taxon>Chromadorea</taxon>
        <taxon>Rhabditida</taxon>
        <taxon>Tylenchina</taxon>
        <taxon>Cephalobomorpha</taxon>
        <taxon>Cephaloboidea</taxon>
        <taxon>Cephalobidae</taxon>
        <taxon>Acrobeloides</taxon>
    </lineage>
</organism>
<dbReference type="GO" id="GO:0006281">
    <property type="term" value="P:DNA repair"/>
    <property type="evidence" value="ECO:0007669"/>
    <property type="project" value="TreeGrafter"/>
</dbReference>
<dbReference type="PANTHER" id="PTHR12083">
    <property type="entry name" value="BIFUNCTIONAL POLYNUCLEOTIDE PHOSPHATASE/KINASE"/>
    <property type="match status" value="1"/>
</dbReference>
<dbReference type="Proteomes" id="UP000887540">
    <property type="component" value="Unplaced"/>
</dbReference>
<evidence type="ECO:0000313" key="1">
    <source>
        <dbReference type="Proteomes" id="UP000887540"/>
    </source>
</evidence>
<dbReference type="InterPro" id="IPR023214">
    <property type="entry name" value="HAD_sf"/>
</dbReference>
<dbReference type="InterPro" id="IPR027417">
    <property type="entry name" value="P-loop_NTPase"/>
</dbReference>
<dbReference type="InterPro" id="IPR013954">
    <property type="entry name" value="PNK3P"/>
</dbReference>
<dbReference type="Pfam" id="PF08645">
    <property type="entry name" value="PNK3P"/>
    <property type="match status" value="1"/>
</dbReference>